<accession>A0A098BI18</accession>
<dbReference type="SUPFAM" id="SSF46785">
    <property type="entry name" value="Winged helix' DNA-binding domain"/>
    <property type="match status" value="1"/>
</dbReference>
<reference evidence="6 7" key="1">
    <citation type="journal article" date="2014" name="Genome Announc.">
        <title>Draft Genome Sequence of Propane- and Butane-Oxidizing Actinobacterium Rhodococcus ruber IEGM 231.</title>
        <authorList>
            <person name="Ivshina I.B."/>
            <person name="Kuyukina M.S."/>
            <person name="Krivoruchko A.V."/>
            <person name="Barbe V."/>
            <person name="Fischer C."/>
        </authorList>
    </citation>
    <scope>NUCLEOTIDE SEQUENCE [LARGE SCALE GENOMIC DNA]</scope>
</reference>
<protein>
    <submittedName>
        <fullName evidence="6">Putative IclR family transcriptional regulator</fullName>
    </submittedName>
</protein>
<dbReference type="Pfam" id="PF01614">
    <property type="entry name" value="IclR_C"/>
    <property type="match status" value="1"/>
</dbReference>
<dbReference type="SUPFAM" id="SSF55781">
    <property type="entry name" value="GAF domain-like"/>
    <property type="match status" value="1"/>
</dbReference>
<keyword evidence="3" id="KW-0804">Transcription</keyword>
<keyword evidence="1" id="KW-0805">Transcription regulation</keyword>
<dbReference type="InterPro" id="IPR029016">
    <property type="entry name" value="GAF-like_dom_sf"/>
</dbReference>
<gene>
    <name evidence="6" type="ORF">RHRU231_230194</name>
</gene>
<dbReference type="PANTHER" id="PTHR30136:SF24">
    <property type="entry name" value="HTH-TYPE TRANSCRIPTIONAL REPRESSOR ALLR"/>
    <property type="match status" value="1"/>
</dbReference>
<dbReference type="PROSITE" id="PS51078">
    <property type="entry name" value="ICLR_ED"/>
    <property type="match status" value="1"/>
</dbReference>
<evidence type="ECO:0000313" key="6">
    <source>
        <dbReference type="EMBL" id="CDZ87366.1"/>
    </source>
</evidence>
<keyword evidence="2" id="KW-0238">DNA-binding</keyword>
<dbReference type="OrthoDB" id="60629at2"/>
<evidence type="ECO:0000313" key="7">
    <source>
        <dbReference type="Proteomes" id="UP000042997"/>
    </source>
</evidence>
<proteinExistence type="predicted"/>
<dbReference type="InterPro" id="IPR050707">
    <property type="entry name" value="HTH_MetabolicPath_Reg"/>
</dbReference>
<dbReference type="GO" id="GO:0003677">
    <property type="term" value="F:DNA binding"/>
    <property type="evidence" value="ECO:0007669"/>
    <property type="project" value="UniProtKB-KW"/>
</dbReference>
<feature type="domain" description="HTH iclR-type" evidence="4">
    <location>
        <begin position="9"/>
        <end position="68"/>
    </location>
</feature>
<dbReference type="InterPro" id="IPR005471">
    <property type="entry name" value="Tscrpt_reg_IclR_N"/>
</dbReference>
<feature type="domain" description="IclR-ED" evidence="5">
    <location>
        <begin position="69"/>
        <end position="261"/>
    </location>
</feature>
<dbReference type="AlphaFoldDB" id="A0A098BI18"/>
<evidence type="ECO:0000256" key="3">
    <source>
        <dbReference type="ARBA" id="ARBA00023163"/>
    </source>
</evidence>
<dbReference type="Gene3D" id="1.10.10.10">
    <property type="entry name" value="Winged helix-like DNA-binding domain superfamily/Winged helix DNA-binding domain"/>
    <property type="match status" value="1"/>
</dbReference>
<dbReference type="Gene3D" id="3.30.450.40">
    <property type="match status" value="1"/>
</dbReference>
<dbReference type="InterPro" id="IPR014757">
    <property type="entry name" value="Tscrpt_reg_IclR_C"/>
</dbReference>
<dbReference type="RefSeq" id="WP_052455246.1">
    <property type="nucleotide sequence ID" value="NZ_JAJNCM010000020.1"/>
</dbReference>
<evidence type="ECO:0000259" key="4">
    <source>
        <dbReference type="PROSITE" id="PS51077"/>
    </source>
</evidence>
<dbReference type="Pfam" id="PF09339">
    <property type="entry name" value="HTH_IclR"/>
    <property type="match status" value="1"/>
</dbReference>
<dbReference type="InterPro" id="IPR036388">
    <property type="entry name" value="WH-like_DNA-bd_sf"/>
</dbReference>
<dbReference type="SMART" id="SM00346">
    <property type="entry name" value="HTH_ICLR"/>
    <property type="match status" value="1"/>
</dbReference>
<evidence type="ECO:0000256" key="2">
    <source>
        <dbReference type="ARBA" id="ARBA00023125"/>
    </source>
</evidence>
<name>A0A098BI18_9NOCA</name>
<evidence type="ECO:0000259" key="5">
    <source>
        <dbReference type="PROSITE" id="PS51078"/>
    </source>
</evidence>
<evidence type="ECO:0000256" key="1">
    <source>
        <dbReference type="ARBA" id="ARBA00023015"/>
    </source>
</evidence>
<dbReference type="PROSITE" id="PS51077">
    <property type="entry name" value="HTH_ICLR"/>
    <property type="match status" value="1"/>
</dbReference>
<dbReference type="EMBL" id="CCSD01000032">
    <property type="protein sequence ID" value="CDZ87366.1"/>
    <property type="molecule type" value="Genomic_DNA"/>
</dbReference>
<organism evidence="6 7">
    <name type="scientific">Rhodococcus ruber</name>
    <dbReference type="NCBI Taxonomy" id="1830"/>
    <lineage>
        <taxon>Bacteria</taxon>
        <taxon>Bacillati</taxon>
        <taxon>Actinomycetota</taxon>
        <taxon>Actinomycetes</taxon>
        <taxon>Mycobacteriales</taxon>
        <taxon>Nocardiaceae</taxon>
        <taxon>Rhodococcus</taxon>
    </lineage>
</organism>
<sequence>MTTHNDVPVAVIDRAARLLEAFRDSERLTLAELTRLTGMPRSSTHRLLNQLVEIGWVRRDAPAYSLGTKMLELGSLVQHNDALHRAALPVMHELHGRTGLVVHLAVLTGTEVLYLEKVGGPYAMRIPSRVGGRQPAHCTALGKALLAQGKFDVEALFANHPLPARTPHSVTDPGRLRSELARMREQHVAHERDEAAPGVSCVAAPIGPAGKCVGAISVSGPTASIRATALAAPVRMAALSVWRSFTHLRAGDVRAAVCHIH</sequence>
<dbReference type="InterPro" id="IPR036390">
    <property type="entry name" value="WH_DNA-bd_sf"/>
</dbReference>
<dbReference type="PANTHER" id="PTHR30136">
    <property type="entry name" value="HELIX-TURN-HELIX TRANSCRIPTIONAL REGULATOR, ICLR FAMILY"/>
    <property type="match status" value="1"/>
</dbReference>
<dbReference type="Proteomes" id="UP000042997">
    <property type="component" value="Unassembled WGS sequence"/>
</dbReference>
<dbReference type="GO" id="GO:0003700">
    <property type="term" value="F:DNA-binding transcription factor activity"/>
    <property type="evidence" value="ECO:0007669"/>
    <property type="project" value="TreeGrafter"/>
</dbReference>
<dbReference type="GO" id="GO:0045892">
    <property type="term" value="P:negative regulation of DNA-templated transcription"/>
    <property type="evidence" value="ECO:0007669"/>
    <property type="project" value="TreeGrafter"/>
</dbReference>